<evidence type="ECO:0008006" key="4">
    <source>
        <dbReference type="Google" id="ProtNLM"/>
    </source>
</evidence>
<dbReference type="SUPFAM" id="SSF81585">
    <property type="entry name" value="PsbU/PolX domain-like"/>
    <property type="match status" value="1"/>
</dbReference>
<organism evidence="2 3">
    <name type="scientific">Brevifollis gellanilyticus</name>
    <dbReference type="NCBI Taxonomy" id="748831"/>
    <lineage>
        <taxon>Bacteria</taxon>
        <taxon>Pseudomonadati</taxon>
        <taxon>Verrucomicrobiota</taxon>
        <taxon>Verrucomicrobiia</taxon>
        <taxon>Verrucomicrobiales</taxon>
        <taxon>Verrucomicrobiaceae</taxon>
    </lineage>
</organism>
<keyword evidence="1" id="KW-0732">Signal</keyword>
<sequence length="121" mass="13133">MKMLWLLCFALLMAPPVMSAETGRKEPKPSGRAKVAALSLTSAQRYRLLEILNEGNESMLRSLPGIGGTRALAIQKARPYLEVIDLLKAEGVGEQSLVDIVAHAKAGFPVTKEEKSNTKKS</sequence>
<protein>
    <recommendedName>
        <fullName evidence="4">Competence protein ComEA</fullName>
    </recommendedName>
</protein>
<proteinExistence type="predicted"/>
<keyword evidence="3" id="KW-1185">Reference proteome</keyword>
<evidence type="ECO:0000313" key="2">
    <source>
        <dbReference type="EMBL" id="GEP41650.1"/>
    </source>
</evidence>
<dbReference type="Gene3D" id="1.10.150.320">
    <property type="entry name" value="Photosystem II 12 kDa extrinsic protein"/>
    <property type="match status" value="1"/>
</dbReference>
<dbReference type="RefSeq" id="WP_170266589.1">
    <property type="nucleotide sequence ID" value="NZ_BKAG01000004.1"/>
</dbReference>
<comment type="caution">
    <text evidence="2">The sequence shown here is derived from an EMBL/GenBank/DDBJ whole genome shotgun (WGS) entry which is preliminary data.</text>
</comment>
<dbReference type="AlphaFoldDB" id="A0A512M4J6"/>
<dbReference type="Proteomes" id="UP000321577">
    <property type="component" value="Unassembled WGS sequence"/>
</dbReference>
<gene>
    <name evidence="2" type="ORF">BGE01nite_09410</name>
</gene>
<reference evidence="2 3" key="1">
    <citation type="submission" date="2019-07" db="EMBL/GenBank/DDBJ databases">
        <title>Whole genome shotgun sequence of Brevifollis gellanilyticus NBRC 108608.</title>
        <authorList>
            <person name="Hosoyama A."/>
            <person name="Uohara A."/>
            <person name="Ohji S."/>
            <person name="Ichikawa N."/>
        </authorList>
    </citation>
    <scope>NUCLEOTIDE SEQUENCE [LARGE SCALE GENOMIC DNA]</scope>
    <source>
        <strain evidence="2 3">NBRC 108608</strain>
    </source>
</reference>
<dbReference type="EMBL" id="BKAG01000004">
    <property type="protein sequence ID" value="GEP41650.1"/>
    <property type="molecule type" value="Genomic_DNA"/>
</dbReference>
<feature type="chain" id="PRO_5021999417" description="Competence protein ComEA" evidence="1">
    <location>
        <begin position="20"/>
        <end position="121"/>
    </location>
</feature>
<evidence type="ECO:0000313" key="3">
    <source>
        <dbReference type="Proteomes" id="UP000321577"/>
    </source>
</evidence>
<feature type="signal peptide" evidence="1">
    <location>
        <begin position="1"/>
        <end position="19"/>
    </location>
</feature>
<name>A0A512M4J6_9BACT</name>
<accession>A0A512M4J6</accession>
<evidence type="ECO:0000256" key="1">
    <source>
        <dbReference type="SAM" id="SignalP"/>
    </source>
</evidence>